<dbReference type="InterPro" id="IPR012337">
    <property type="entry name" value="RNaseH-like_sf"/>
</dbReference>
<reference evidence="2" key="1">
    <citation type="journal article" date="2024" name="Syst. Appl. Microbiol.">
        <title>First single-strain enrichments of Electrothrix cable bacteria, description of E. aestuarii sp. nov. and E. rattekaaiensis sp. nov., and proposal of a cable bacteria taxonomy following the rules of the SeqCode.</title>
        <authorList>
            <person name="Plum-Jensen L.E."/>
            <person name="Schramm A."/>
            <person name="Marshall I.P.G."/>
        </authorList>
    </citation>
    <scope>NUCLEOTIDE SEQUENCE</scope>
    <source>
        <strain evidence="2">Rat1</strain>
    </source>
</reference>
<dbReference type="CDD" id="cd05685">
    <property type="entry name" value="S1_Tex"/>
    <property type="match status" value="1"/>
</dbReference>
<dbReference type="Gene3D" id="1.10.150.310">
    <property type="entry name" value="Tex RuvX-like domain-like"/>
    <property type="match status" value="1"/>
</dbReference>
<evidence type="ECO:0000259" key="1">
    <source>
        <dbReference type="PROSITE" id="PS50126"/>
    </source>
</evidence>
<dbReference type="Pfam" id="PF22706">
    <property type="entry name" value="Tex_central_region"/>
    <property type="match status" value="1"/>
</dbReference>
<dbReference type="EMBL" id="CP159373">
    <property type="protein sequence ID" value="XCN74050.1"/>
    <property type="molecule type" value="Genomic_DNA"/>
</dbReference>
<dbReference type="FunFam" id="3.30.420.140:FF:000001">
    <property type="entry name" value="RNA-binding transcriptional accessory protein"/>
    <property type="match status" value="1"/>
</dbReference>
<dbReference type="FunFam" id="2.40.50.140:FF:000051">
    <property type="entry name" value="RNA-binding transcriptional accessory protein"/>
    <property type="match status" value="1"/>
</dbReference>
<dbReference type="InterPro" id="IPR050437">
    <property type="entry name" value="Ribos_protein_bS1-like"/>
</dbReference>
<dbReference type="GO" id="GO:0006412">
    <property type="term" value="P:translation"/>
    <property type="evidence" value="ECO:0007669"/>
    <property type="project" value="TreeGrafter"/>
</dbReference>
<dbReference type="InterPro" id="IPR041692">
    <property type="entry name" value="HHH_9"/>
</dbReference>
<dbReference type="GO" id="GO:0006139">
    <property type="term" value="P:nucleobase-containing compound metabolic process"/>
    <property type="evidence" value="ECO:0007669"/>
    <property type="project" value="InterPro"/>
</dbReference>
<dbReference type="Pfam" id="PF00575">
    <property type="entry name" value="S1"/>
    <property type="match status" value="1"/>
</dbReference>
<dbReference type="InterPro" id="IPR006641">
    <property type="entry name" value="YqgF/RNaseH-like_dom"/>
</dbReference>
<dbReference type="Pfam" id="PF17674">
    <property type="entry name" value="HHH_9"/>
    <property type="match status" value="1"/>
</dbReference>
<dbReference type="GO" id="GO:0005737">
    <property type="term" value="C:cytoplasm"/>
    <property type="evidence" value="ECO:0007669"/>
    <property type="project" value="UniProtKB-ARBA"/>
</dbReference>
<dbReference type="PANTHER" id="PTHR10724:SF10">
    <property type="entry name" value="S1 RNA-BINDING DOMAIN-CONTAINING PROTEIN 1"/>
    <property type="match status" value="1"/>
</dbReference>
<dbReference type="InterPro" id="IPR044146">
    <property type="entry name" value="S1_Tex"/>
</dbReference>
<dbReference type="Gene3D" id="1.10.3500.10">
    <property type="entry name" value="Tex N-terminal region-like"/>
    <property type="match status" value="1"/>
</dbReference>
<dbReference type="GO" id="GO:0003729">
    <property type="term" value="F:mRNA binding"/>
    <property type="evidence" value="ECO:0007669"/>
    <property type="project" value="UniProtKB-ARBA"/>
</dbReference>
<dbReference type="SMART" id="SM00316">
    <property type="entry name" value="S1"/>
    <property type="match status" value="1"/>
</dbReference>
<evidence type="ECO:0000313" key="2">
    <source>
        <dbReference type="EMBL" id="XCN74050.1"/>
    </source>
</evidence>
<dbReference type="Gene3D" id="1.10.10.650">
    <property type="entry name" value="RuvA domain 2-like"/>
    <property type="match status" value="1"/>
</dbReference>
<dbReference type="PANTHER" id="PTHR10724">
    <property type="entry name" value="30S RIBOSOMAL PROTEIN S1"/>
    <property type="match status" value="1"/>
</dbReference>
<dbReference type="KEGG" id="eaj:Q3M24_04645"/>
<dbReference type="InterPro" id="IPR010994">
    <property type="entry name" value="RuvA_2-like"/>
</dbReference>
<dbReference type="Pfam" id="PF16921">
    <property type="entry name" value="Tex_YqgF"/>
    <property type="match status" value="1"/>
</dbReference>
<dbReference type="SMART" id="SM00732">
    <property type="entry name" value="YqgFc"/>
    <property type="match status" value="1"/>
</dbReference>
<accession>A0AAU8LYU6</accession>
<dbReference type="InterPro" id="IPR032639">
    <property type="entry name" value="Tex_YqgF"/>
</dbReference>
<dbReference type="InterPro" id="IPR023319">
    <property type="entry name" value="Tex-like_HTH_dom_sf"/>
</dbReference>
<dbReference type="FunFam" id="1.10.10.650:FF:000001">
    <property type="entry name" value="S1 RNA-binding domain 1"/>
    <property type="match status" value="1"/>
</dbReference>
<dbReference type="InterPro" id="IPR003029">
    <property type="entry name" value="S1_domain"/>
</dbReference>
<dbReference type="Pfam" id="PF12836">
    <property type="entry name" value="HHH_3"/>
    <property type="match status" value="1"/>
</dbReference>
<dbReference type="Pfam" id="PF09371">
    <property type="entry name" value="Tex_N"/>
    <property type="match status" value="1"/>
</dbReference>
<dbReference type="SUPFAM" id="SSF158832">
    <property type="entry name" value="Tex N-terminal region-like"/>
    <property type="match status" value="1"/>
</dbReference>
<dbReference type="InterPro" id="IPR012340">
    <property type="entry name" value="NA-bd_OB-fold"/>
</dbReference>
<sequence length="721" mass="80357">MSQNQQQDHRIAHRISQALQITSQQVLATAQLLEEGATVPFISRYRKEVTGSLDETQVAAIRDQLTDFAALEKRRKNMLDSLAERELLTTELEQALGKAEDLTTLEDIFLPYKQKRKTKAVMAREKGLEPLAQALFTGQDNQIQPGAFVDPEKDVHSEEEALAGARDIIAEWISEDADLRANLRRLFADKAEIRSTVVKKKEEEGAKYRDYFDWQEPAHKAPSHRLLAMFRGSEEKVLRLAIRPDEDAALALINRRFSSQGRFREQVQLAVEESYKRLLGPSLENELRADLKQWADQEAIQVFADNLRELLLAPALGQKRVMALDPGFRTGAKLVCLSEQGQLLDFTTVYPTHGTKQQDEAGRTITTLCRKHRIEAIAIGNGTAGRETEQFVRGLGLDTNILITLVNESGASIYSASEVARREFPDHDITVRGAVSIGRRLQDPLAELVKLDPASIGVGQYQHDVNQAALKKALDDVVMHCVNTVGVEVNSGSLELLTYVSGLGPGLAAKIIARREEQGPFVSRKQLLKVPRLGAKAFEQCAGFLRIHGAKNPLDNSAVHPERYAVVEKMAADLGCTVQELMQRKELRDRIDLQRYVSKDSGKGGSQALGLPTLRDILEELARPGRDPRQEFTAFAFADGVNSMDDLIEEMRLPGIVTNVTKFGAFVDIGVHQDGLVHISQLADRFVKDPAEVVKVGQQVTVRVLEVDQQRKRIALSLRER</sequence>
<dbReference type="AlphaFoldDB" id="A0AAU8LYU6"/>
<gene>
    <name evidence="2" type="ORF">Q3M24_04645</name>
</gene>
<feature type="domain" description="S1 motif" evidence="1">
    <location>
        <begin position="650"/>
        <end position="719"/>
    </location>
</feature>
<dbReference type="PROSITE" id="PS50126">
    <property type="entry name" value="S1"/>
    <property type="match status" value="1"/>
</dbReference>
<dbReference type="SUPFAM" id="SSF47781">
    <property type="entry name" value="RuvA domain 2-like"/>
    <property type="match status" value="2"/>
</dbReference>
<dbReference type="GO" id="GO:0003735">
    <property type="term" value="F:structural constituent of ribosome"/>
    <property type="evidence" value="ECO:0007669"/>
    <property type="project" value="TreeGrafter"/>
</dbReference>
<dbReference type="InterPro" id="IPR037027">
    <property type="entry name" value="YqgF/RNaseH-like_dom_sf"/>
</dbReference>
<dbReference type="FunFam" id="1.10.150.310:FF:000002">
    <property type="entry name" value="Putative transcription modulator/accessory protein"/>
    <property type="match status" value="1"/>
</dbReference>
<dbReference type="Gene3D" id="3.30.420.140">
    <property type="entry name" value="YqgF/RNase H-like domain"/>
    <property type="match status" value="1"/>
</dbReference>
<dbReference type="SUPFAM" id="SSF53098">
    <property type="entry name" value="Ribonuclease H-like"/>
    <property type="match status" value="1"/>
</dbReference>
<dbReference type="InterPro" id="IPR018974">
    <property type="entry name" value="Tex-like_N"/>
</dbReference>
<dbReference type="Gene3D" id="2.40.50.140">
    <property type="entry name" value="Nucleic acid-binding proteins"/>
    <property type="match status" value="1"/>
</dbReference>
<dbReference type="InterPro" id="IPR023323">
    <property type="entry name" value="Tex-like_dom_sf"/>
</dbReference>
<protein>
    <submittedName>
        <fullName evidence="2">Tex family protein</fullName>
    </submittedName>
</protein>
<name>A0AAU8LYU6_9BACT</name>
<reference evidence="2" key="2">
    <citation type="submission" date="2024-06" db="EMBL/GenBank/DDBJ databases">
        <authorList>
            <person name="Plum-Jensen L.E."/>
            <person name="Schramm A."/>
            <person name="Marshall I.P.G."/>
        </authorList>
    </citation>
    <scope>NUCLEOTIDE SEQUENCE</scope>
    <source>
        <strain evidence="2">Rat1</strain>
    </source>
</reference>
<dbReference type="InterPro" id="IPR055179">
    <property type="entry name" value="Tex-like_central_region"/>
</dbReference>
<organism evidence="2">
    <name type="scientific">Candidatus Electrothrix aestuarii</name>
    <dbReference type="NCBI Taxonomy" id="3062594"/>
    <lineage>
        <taxon>Bacteria</taxon>
        <taxon>Pseudomonadati</taxon>
        <taxon>Thermodesulfobacteriota</taxon>
        <taxon>Desulfobulbia</taxon>
        <taxon>Desulfobulbales</taxon>
        <taxon>Desulfobulbaceae</taxon>
        <taxon>Candidatus Electrothrix</taxon>
    </lineage>
</organism>
<proteinExistence type="predicted"/>
<dbReference type="SUPFAM" id="SSF50249">
    <property type="entry name" value="Nucleic acid-binding proteins"/>
    <property type="match status" value="1"/>
</dbReference>